<accession>A0A1I6YJB4</accession>
<feature type="signal peptide" evidence="1">
    <location>
        <begin position="1"/>
        <end position="21"/>
    </location>
</feature>
<sequence>MKKLITLSLSSLLLGMSSLNAQTKTVLNTNFEKSEKQDVLKGEYFAVINGYSFEHIENGSINKLVKKQNGKNVESIKLPGKTDLYKRYDAWSTFKQFGKYLVEVLDWENNKTDKQDYILTFYDENLIEKKVIPVAKLTSDWEKRDFHTEVINEYLFIKTVEQKGGGNNSIGIKVIGNDLELKKLDQYTVAGKVSIQKVKIENDILSFIQMVKNTNGQILELKYIGYNLKDNQKTSVNLDFSALKEGVSDFDYRLDDNTLKIHGYTLDDYESFQFGKVFSIAIDINTENVLHTNTSEKISGDAKEMYTAFDLLKQGKVNEGRYFSYRQLNTWKLEDGSTITLGEHYNYYETVDKSSYDYYKPHHLHADLIISKFNEAGEVEWMKTVPRNTRSTQLKDTEIFSHLNNEEVSLVYESNGDFMLTKLDLSSENIETELIFNKKEHKSKTNFGVYTQLSEDEFALSIYDLKNHNVLMVAF</sequence>
<gene>
    <name evidence="2" type="ORF">SAMN05216474_0944</name>
</gene>
<dbReference type="Proteomes" id="UP000236454">
    <property type="component" value="Unassembled WGS sequence"/>
</dbReference>
<evidence type="ECO:0000313" key="2">
    <source>
        <dbReference type="EMBL" id="SFT50573.1"/>
    </source>
</evidence>
<reference evidence="2 3" key="1">
    <citation type="submission" date="2016-10" db="EMBL/GenBank/DDBJ databases">
        <authorList>
            <person name="de Groot N.N."/>
        </authorList>
    </citation>
    <scope>NUCLEOTIDE SEQUENCE [LARGE SCALE GENOMIC DNA]</scope>
    <source>
        <strain evidence="2 3">CGMCC 1.7005</strain>
    </source>
</reference>
<proteinExistence type="predicted"/>
<dbReference type="AlphaFoldDB" id="A0A1I6YJB4"/>
<dbReference type="EMBL" id="FPAS01000001">
    <property type="protein sequence ID" value="SFT50573.1"/>
    <property type="molecule type" value="Genomic_DNA"/>
</dbReference>
<feature type="chain" id="PRO_5014667234" evidence="1">
    <location>
        <begin position="22"/>
        <end position="475"/>
    </location>
</feature>
<dbReference type="RefSeq" id="WP_139230253.1">
    <property type="nucleotide sequence ID" value="NZ_FPAS01000001.1"/>
</dbReference>
<protein>
    <submittedName>
        <fullName evidence="2">Uncharacterized protein</fullName>
    </submittedName>
</protein>
<keyword evidence="3" id="KW-1185">Reference proteome</keyword>
<organism evidence="2 3">
    <name type="scientific">Lishizhenia tianjinensis</name>
    <dbReference type="NCBI Taxonomy" id="477690"/>
    <lineage>
        <taxon>Bacteria</taxon>
        <taxon>Pseudomonadati</taxon>
        <taxon>Bacteroidota</taxon>
        <taxon>Flavobacteriia</taxon>
        <taxon>Flavobacteriales</taxon>
        <taxon>Crocinitomicaceae</taxon>
        <taxon>Lishizhenia</taxon>
    </lineage>
</organism>
<keyword evidence="1" id="KW-0732">Signal</keyword>
<dbReference type="STRING" id="477690.SAMN05216474_0944"/>
<dbReference type="OrthoDB" id="1293445at2"/>
<name>A0A1I6YJB4_9FLAO</name>
<evidence type="ECO:0000313" key="3">
    <source>
        <dbReference type="Proteomes" id="UP000236454"/>
    </source>
</evidence>
<evidence type="ECO:0000256" key="1">
    <source>
        <dbReference type="SAM" id="SignalP"/>
    </source>
</evidence>